<dbReference type="Gene3D" id="3.90.1590.10">
    <property type="entry name" value="glutathione-dependent formaldehyde- activating enzyme (gfa)"/>
    <property type="match status" value="1"/>
</dbReference>
<name>A0A7Z7JFK0_9BURK</name>
<dbReference type="InterPro" id="IPR006913">
    <property type="entry name" value="CENP-V/GFA"/>
</dbReference>
<evidence type="ECO:0000313" key="6">
    <source>
        <dbReference type="EMBL" id="SPC22969.1"/>
    </source>
</evidence>
<protein>
    <recommendedName>
        <fullName evidence="5">CENP-V/GFA domain-containing protein</fullName>
    </recommendedName>
</protein>
<dbReference type="InterPro" id="IPR011057">
    <property type="entry name" value="Mss4-like_sf"/>
</dbReference>
<evidence type="ECO:0000313" key="7">
    <source>
        <dbReference type="Proteomes" id="UP000257139"/>
    </source>
</evidence>
<dbReference type="GO" id="GO:0016846">
    <property type="term" value="F:carbon-sulfur lyase activity"/>
    <property type="evidence" value="ECO:0007669"/>
    <property type="project" value="InterPro"/>
</dbReference>
<evidence type="ECO:0000256" key="2">
    <source>
        <dbReference type="ARBA" id="ARBA00022723"/>
    </source>
</evidence>
<evidence type="ECO:0000256" key="3">
    <source>
        <dbReference type="ARBA" id="ARBA00022833"/>
    </source>
</evidence>
<dbReference type="GO" id="GO:0046872">
    <property type="term" value="F:metal ion binding"/>
    <property type="evidence" value="ECO:0007669"/>
    <property type="project" value="UniProtKB-KW"/>
</dbReference>
<keyword evidence="4" id="KW-0456">Lyase</keyword>
<proteinExistence type="inferred from homology"/>
<dbReference type="AlphaFoldDB" id="A0A7Z7JFK0"/>
<dbReference type="Pfam" id="PF04828">
    <property type="entry name" value="GFA"/>
    <property type="match status" value="1"/>
</dbReference>
<dbReference type="EMBL" id="LT978514">
    <property type="protein sequence ID" value="SPC22969.1"/>
    <property type="molecule type" value="Genomic_DNA"/>
</dbReference>
<reference evidence="6 7" key="1">
    <citation type="submission" date="2018-01" db="EMBL/GenBank/DDBJ databases">
        <authorList>
            <person name="Clerissi C."/>
        </authorList>
    </citation>
    <scope>NUCLEOTIDE SEQUENCE [LARGE SCALE GENOMIC DNA]</scope>
    <source>
        <strain evidence="6">Cupriavidus taiwanensis STM 6021</strain>
    </source>
</reference>
<sequence>MPRSHKSRKSSKLQMNQRASSYKGACLCGQVEFELAGEPLTFYVCHCTVCQRRTGGAALPVMLVPRTHLHILSGEAPLVEFQVNEKHRRRSRICPRCDTRLWAEPLEKPNISILRPGNLYDQRSFEPVAHVYTRSKQSWFLIPDSVAQFETYPADPEMLITLWRQGRRSGAGD</sequence>
<organism evidence="6 7">
    <name type="scientific">Cupriavidus taiwanensis</name>
    <dbReference type="NCBI Taxonomy" id="164546"/>
    <lineage>
        <taxon>Bacteria</taxon>
        <taxon>Pseudomonadati</taxon>
        <taxon>Pseudomonadota</taxon>
        <taxon>Betaproteobacteria</taxon>
        <taxon>Burkholderiales</taxon>
        <taxon>Burkholderiaceae</taxon>
        <taxon>Cupriavidus</taxon>
    </lineage>
</organism>
<keyword evidence="3" id="KW-0862">Zinc</keyword>
<gene>
    <name evidence="6" type="ORF">CBM2594_B50210</name>
</gene>
<dbReference type="PROSITE" id="PS51891">
    <property type="entry name" value="CENP_V_GFA"/>
    <property type="match status" value="1"/>
</dbReference>
<dbReference type="PANTHER" id="PTHR33337">
    <property type="entry name" value="GFA DOMAIN-CONTAINING PROTEIN"/>
    <property type="match status" value="1"/>
</dbReference>
<evidence type="ECO:0000259" key="5">
    <source>
        <dbReference type="PROSITE" id="PS51891"/>
    </source>
</evidence>
<evidence type="ECO:0000256" key="1">
    <source>
        <dbReference type="ARBA" id="ARBA00005495"/>
    </source>
</evidence>
<dbReference type="SUPFAM" id="SSF51316">
    <property type="entry name" value="Mss4-like"/>
    <property type="match status" value="1"/>
</dbReference>
<dbReference type="Proteomes" id="UP000257139">
    <property type="component" value="Chromosome CBM2594_b"/>
</dbReference>
<accession>A0A7Z7JFK0</accession>
<comment type="similarity">
    <text evidence="1">Belongs to the Gfa family.</text>
</comment>
<feature type="domain" description="CENP-V/GFA" evidence="5">
    <location>
        <begin position="22"/>
        <end position="126"/>
    </location>
</feature>
<dbReference type="PANTHER" id="PTHR33337:SF40">
    <property type="entry name" value="CENP-V_GFA DOMAIN-CONTAINING PROTEIN-RELATED"/>
    <property type="match status" value="1"/>
</dbReference>
<keyword evidence="2" id="KW-0479">Metal-binding</keyword>
<evidence type="ECO:0000256" key="4">
    <source>
        <dbReference type="ARBA" id="ARBA00023239"/>
    </source>
</evidence>